<name>A0A3R6H0K6_9FIRM</name>
<comment type="caution">
    <text evidence="2">The sequence shown here is derived from an EMBL/GenBank/DDBJ whole genome shotgun (WGS) entry which is preliminary data.</text>
</comment>
<organism evidence="2 3">
    <name type="scientific">Roseburia intestinalis</name>
    <dbReference type="NCBI Taxonomy" id="166486"/>
    <lineage>
        <taxon>Bacteria</taxon>
        <taxon>Bacillati</taxon>
        <taxon>Bacillota</taxon>
        <taxon>Clostridia</taxon>
        <taxon>Lachnospirales</taxon>
        <taxon>Lachnospiraceae</taxon>
        <taxon>Roseburia</taxon>
    </lineage>
</organism>
<feature type="transmembrane region" description="Helical" evidence="1">
    <location>
        <begin position="435"/>
        <end position="452"/>
    </location>
</feature>
<evidence type="ECO:0000313" key="3">
    <source>
        <dbReference type="Proteomes" id="UP000283586"/>
    </source>
</evidence>
<dbReference type="Proteomes" id="UP000283586">
    <property type="component" value="Unassembled WGS sequence"/>
</dbReference>
<feature type="transmembrane region" description="Helical" evidence="1">
    <location>
        <begin position="284"/>
        <end position="303"/>
    </location>
</feature>
<evidence type="ECO:0008006" key="4">
    <source>
        <dbReference type="Google" id="ProtNLM"/>
    </source>
</evidence>
<feature type="transmembrane region" description="Helical" evidence="1">
    <location>
        <begin position="458"/>
        <end position="477"/>
    </location>
</feature>
<feature type="transmembrane region" description="Helical" evidence="1">
    <location>
        <begin position="484"/>
        <end position="506"/>
    </location>
</feature>
<dbReference type="AlphaFoldDB" id="A0A3R6H0K6"/>
<feature type="transmembrane region" description="Helical" evidence="1">
    <location>
        <begin position="613"/>
        <end position="631"/>
    </location>
</feature>
<accession>A0A3R6H0K6</accession>
<keyword evidence="1" id="KW-1133">Transmembrane helix</keyword>
<evidence type="ECO:0000256" key="1">
    <source>
        <dbReference type="SAM" id="Phobius"/>
    </source>
</evidence>
<feature type="transmembrane region" description="Helical" evidence="1">
    <location>
        <begin position="668"/>
        <end position="687"/>
    </location>
</feature>
<feature type="transmembrane region" description="Helical" evidence="1">
    <location>
        <begin position="340"/>
        <end position="360"/>
    </location>
</feature>
<gene>
    <name evidence="2" type="ORF">DWZ31_07765</name>
</gene>
<keyword evidence="1" id="KW-0472">Membrane</keyword>
<evidence type="ECO:0000313" key="2">
    <source>
        <dbReference type="EMBL" id="RHN09324.1"/>
    </source>
</evidence>
<reference evidence="2 3" key="1">
    <citation type="submission" date="2018-08" db="EMBL/GenBank/DDBJ databases">
        <title>A genome reference for cultivated species of the human gut microbiota.</title>
        <authorList>
            <person name="Zou Y."/>
            <person name="Xue W."/>
            <person name="Luo G."/>
        </authorList>
    </citation>
    <scope>NUCLEOTIDE SEQUENCE [LARGE SCALE GENOMIC DNA]</scope>
    <source>
        <strain evidence="2 3">AF31-21AC</strain>
    </source>
</reference>
<dbReference type="EMBL" id="QRQN01000007">
    <property type="protein sequence ID" value="RHN09324.1"/>
    <property type="molecule type" value="Genomic_DNA"/>
</dbReference>
<feature type="transmembrane region" description="Helical" evidence="1">
    <location>
        <begin position="194"/>
        <end position="215"/>
    </location>
</feature>
<feature type="transmembrane region" description="Helical" evidence="1">
    <location>
        <begin position="411"/>
        <end position="428"/>
    </location>
</feature>
<feature type="transmembrane region" description="Helical" evidence="1">
    <location>
        <begin position="643"/>
        <end position="662"/>
    </location>
</feature>
<feature type="transmembrane region" description="Helical" evidence="1">
    <location>
        <begin position="372"/>
        <end position="391"/>
    </location>
</feature>
<feature type="transmembrane region" description="Helical" evidence="1">
    <location>
        <begin position="315"/>
        <end position="334"/>
    </location>
</feature>
<sequence length="693" mass="81119">MAFILKSERFAIHYREKFMSGNTDVLMKTKIFLVKICIWILFSIITGISCAAWYVTGGNITQFYNRGDSLQFYTEKIVNNLQNISFENEKFIIQGDTAQIVFDSLNKNNQWNYLKTDLYNMNCDSITAQIVFYDRTWQNVGEQELNLMEGENLYQLNGESFSKVVFCFENEQGKEFSINKFEISTDKMKDDEKLPAVSVLFSIICMIITGILYWLKIRYGRKGNYKWGRGLQSIYILVGNEIWRKLRNVPEKMRNFISIFLFLVMFIFLSFINVYGLFFKKMTHAYTMFVLIGCMLLIAGLNIRKPLKYRNWNNLLVISWIVLWVLTCISDFIVTKKSAYFSFYGYFILFPTGFLFFVWNNQENREKMLWQLLKALEITFVLCVVYCLMFRPETDGYRYKGFYTNPNPFGLYMAVMIGVFLCEIDYYIKCKEVKILKILPYAIGLTTAFFFLKKTQSTTATLAILCGALCWGIEKILKRHMKKTMIAVMCFVICYIPVSMGLQWGITNISEAIGTQIVYPVDYEYASVRDLDDLTGTIHVYAAEREDMSQTSQRIRQKLLNSNSINGLFSGRLYHYSTYLSQMNLFGHTKRATVYGSNINSAHNGVLAYAHMYGVYIIVPYIMMFVGYFSRAVRYCKSAENRNYYACLPLIIYVVFFLENMMDNVDIPFHWIVWFVFILLGGFLFSMREEEKV</sequence>
<keyword evidence="1" id="KW-0812">Transmembrane</keyword>
<feature type="transmembrane region" description="Helical" evidence="1">
    <location>
        <begin position="32"/>
        <end position="55"/>
    </location>
</feature>
<protein>
    <recommendedName>
        <fullName evidence="4">O-antigen ligase domain-containing protein</fullName>
    </recommendedName>
</protein>
<proteinExistence type="predicted"/>
<feature type="transmembrane region" description="Helical" evidence="1">
    <location>
        <begin position="256"/>
        <end position="278"/>
    </location>
</feature>